<dbReference type="OrthoDB" id="25826at2759"/>
<evidence type="ECO:0000256" key="7">
    <source>
        <dbReference type="PIRSR" id="PIRSR000138-1"/>
    </source>
</evidence>
<feature type="binding site" evidence="8">
    <location>
        <position position="260"/>
    </location>
    <ligand>
        <name>glyoxylate</name>
        <dbReference type="ChEBI" id="CHEBI:36655"/>
    </ligand>
</feature>
<feature type="binding site" evidence="8">
    <location>
        <position position="263"/>
    </location>
    <ligand>
        <name>glyoxylate</name>
        <dbReference type="ChEBI" id="CHEBI:36655"/>
    </ligand>
</feature>
<dbReference type="GO" id="GO:0005782">
    <property type="term" value="C:peroxisomal matrix"/>
    <property type="evidence" value="ECO:0007669"/>
    <property type="project" value="TreeGrafter"/>
</dbReference>
<accession>A0A1W4WMI5</accession>
<keyword evidence="8" id="KW-0288">FMN</keyword>
<dbReference type="InterPro" id="IPR037396">
    <property type="entry name" value="FMN_HAD"/>
</dbReference>
<comment type="similarity">
    <text evidence="4">Belongs to the FMN-dependent alpha-hydroxy acid dehydrogenase family.</text>
</comment>
<protein>
    <recommendedName>
        <fullName evidence="2">(S)-2-hydroxy-acid oxidase</fullName>
        <ecNumber evidence="2">1.1.3.15</ecNumber>
    </recommendedName>
</protein>
<dbReference type="InterPro" id="IPR012133">
    <property type="entry name" value="Alpha-hydoxy_acid_DH_FMN"/>
</dbReference>
<dbReference type="KEGG" id="apln:108736987"/>
<organism evidence="10 11">
    <name type="scientific">Agrilus planipennis</name>
    <name type="common">Emerald ash borer</name>
    <name type="synonym">Agrilus marcopoli</name>
    <dbReference type="NCBI Taxonomy" id="224129"/>
    <lineage>
        <taxon>Eukaryota</taxon>
        <taxon>Metazoa</taxon>
        <taxon>Ecdysozoa</taxon>
        <taxon>Arthropoda</taxon>
        <taxon>Hexapoda</taxon>
        <taxon>Insecta</taxon>
        <taxon>Pterygota</taxon>
        <taxon>Neoptera</taxon>
        <taxon>Endopterygota</taxon>
        <taxon>Coleoptera</taxon>
        <taxon>Polyphaga</taxon>
        <taxon>Elateriformia</taxon>
        <taxon>Buprestoidea</taxon>
        <taxon>Buprestidae</taxon>
        <taxon>Agrilinae</taxon>
        <taxon>Agrilus</taxon>
    </lineage>
</organism>
<evidence type="ECO:0000256" key="4">
    <source>
        <dbReference type="ARBA" id="ARBA00024042"/>
    </source>
</evidence>
<keyword evidence="10" id="KW-1185">Reference proteome</keyword>
<feature type="binding site" evidence="8">
    <location>
        <position position="131"/>
    </location>
    <ligand>
        <name>glyoxylate</name>
        <dbReference type="ChEBI" id="CHEBI:36655"/>
    </ligand>
</feature>
<evidence type="ECO:0000256" key="6">
    <source>
        <dbReference type="ARBA" id="ARBA00029327"/>
    </source>
</evidence>
<dbReference type="PIRSF" id="PIRSF000138">
    <property type="entry name" value="Al-hdrx_acd_dh"/>
    <property type="match status" value="1"/>
</dbReference>
<dbReference type="InParanoid" id="A0A1W4WMI5"/>
<feature type="binding site" evidence="8">
    <location>
        <begin position="291"/>
        <end position="295"/>
    </location>
    <ligand>
        <name>FMN</name>
        <dbReference type="ChEBI" id="CHEBI:58210"/>
    </ligand>
</feature>
<dbReference type="FunFam" id="3.20.20.70:FF:000056">
    <property type="entry name" value="hydroxyacid oxidase 2"/>
    <property type="match status" value="1"/>
</dbReference>
<evidence type="ECO:0000313" key="11">
    <source>
        <dbReference type="RefSeq" id="XP_018325124.1"/>
    </source>
</evidence>
<gene>
    <name evidence="11" type="primary">LOC108736987</name>
</gene>
<dbReference type="STRING" id="224129.A0A1W4WMI5"/>
<dbReference type="PANTHER" id="PTHR10578">
    <property type="entry name" value="S -2-HYDROXY-ACID OXIDASE-RELATED"/>
    <property type="match status" value="1"/>
</dbReference>
<dbReference type="Pfam" id="PF01070">
    <property type="entry name" value="FMN_dh"/>
    <property type="match status" value="1"/>
</dbReference>
<comment type="catalytic activity">
    <reaction evidence="6">
        <text>2-hydroxyoctanoate + O2 = 2-oxooctanoate + H2O2</text>
        <dbReference type="Rhea" id="RHEA:67940"/>
        <dbReference type="ChEBI" id="CHEBI:15379"/>
        <dbReference type="ChEBI" id="CHEBI:16240"/>
        <dbReference type="ChEBI" id="CHEBI:133514"/>
        <dbReference type="ChEBI" id="CHEBI:176689"/>
    </reaction>
    <physiologicalReaction direction="left-to-right" evidence="6">
        <dbReference type="Rhea" id="RHEA:67941"/>
    </physiologicalReaction>
</comment>
<dbReference type="GO" id="GO:0003973">
    <property type="term" value="F:(S)-2-hydroxy-acid oxidase activity"/>
    <property type="evidence" value="ECO:0007669"/>
    <property type="project" value="UniProtKB-EC"/>
</dbReference>
<dbReference type="PROSITE" id="PS51349">
    <property type="entry name" value="FMN_HYDROXY_ACID_DH_2"/>
    <property type="match status" value="1"/>
</dbReference>
<evidence type="ECO:0000256" key="5">
    <source>
        <dbReference type="ARBA" id="ARBA00029325"/>
    </source>
</evidence>
<feature type="binding site" evidence="8">
    <location>
        <begin position="314"/>
        <end position="315"/>
    </location>
    <ligand>
        <name>FMN</name>
        <dbReference type="ChEBI" id="CHEBI:58210"/>
    </ligand>
</feature>
<dbReference type="GO" id="GO:0010181">
    <property type="term" value="F:FMN binding"/>
    <property type="evidence" value="ECO:0007669"/>
    <property type="project" value="InterPro"/>
</dbReference>
<dbReference type="GeneID" id="108736987"/>
<dbReference type="RefSeq" id="XP_018325124.1">
    <property type="nucleotide sequence ID" value="XM_018469622.1"/>
</dbReference>
<dbReference type="InterPro" id="IPR008259">
    <property type="entry name" value="FMN_hydac_DH_AS"/>
</dbReference>
<evidence type="ECO:0000256" key="2">
    <source>
        <dbReference type="ARBA" id="ARBA00013087"/>
    </source>
</evidence>
<keyword evidence="8" id="KW-0285">Flavoprotein</keyword>
<feature type="binding site" evidence="8">
    <location>
        <position position="236"/>
    </location>
    <ligand>
        <name>FMN</name>
        <dbReference type="ChEBI" id="CHEBI:58210"/>
    </ligand>
</feature>
<feature type="binding site" evidence="8">
    <location>
        <position position="129"/>
    </location>
    <ligand>
        <name>FMN</name>
        <dbReference type="ChEBI" id="CHEBI:58210"/>
    </ligand>
</feature>
<dbReference type="PROSITE" id="PS00557">
    <property type="entry name" value="FMN_HYDROXY_ACID_DH_1"/>
    <property type="match status" value="1"/>
</dbReference>
<proteinExistence type="inferred from homology"/>
<feature type="binding site" evidence="8">
    <location>
        <begin position="78"/>
        <end position="80"/>
    </location>
    <ligand>
        <name>FMN</name>
        <dbReference type="ChEBI" id="CHEBI:58210"/>
    </ligand>
</feature>
<feature type="active site" description="Proton acceptor" evidence="7">
    <location>
        <position position="260"/>
    </location>
</feature>
<evidence type="ECO:0000259" key="9">
    <source>
        <dbReference type="PROSITE" id="PS51349"/>
    </source>
</evidence>
<dbReference type="GO" id="GO:0001561">
    <property type="term" value="P:fatty acid alpha-oxidation"/>
    <property type="evidence" value="ECO:0007669"/>
    <property type="project" value="TreeGrafter"/>
</dbReference>
<evidence type="ECO:0000256" key="3">
    <source>
        <dbReference type="ARBA" id="ARBA00023002"/>
    </source>
</evidence>
<evidence type="ECO:0000313" key="10">
    <source>
        <dbReference type="Proteomes" id="UP000192223"/>
    </source>
</evidence>
<dbReference type="SUPFAM" id="SSF51395">
    <property type="entry name" value="FMN-linked oxidoreductases"/>
    <property type="match status" value="1"/>
</dbReference>
<keyword evidence="3" id="KW-0560">Oxidoreductase</keyword>
<feature type="binding site" evidence="8">
    <location>
        <position position="258"/>
    </location>
    <ligand>
        <name>FMN</name>
        <dbReference type="ChEBI" id="CHEBI:58210"/>
    </ligand>
</feature>
<dbReference type="PANTHER" id="PTHR10578:SF149">
    <property type="entry name" value="2-HYDROXYACID OXIDASE 2"/>
    <property type="match status" value="1"/>
</dbReference>
<dbReference type="EC" id="1.1.3.15" evidence="2"/>
<feature type="domain" description="FMN hydroxy acid dehydrogenase" evidence="9">
    <location>
        <begin position="1"/>
        <end position="365"/>
    </location>
</feature>
<dbReference type="FunCoup" id="A0A1W4WMI5">
    <property type="interactions" value="334"/>
</dbReference>
<sequence>MSELVCVSDFEKEAFQNLPKNARDYYRSGAGLEKTLSENRNAFSELRIRPRFMRNVKTRDLSTTVLGTKVSAPIGIAPTAMQRMAHPGGECANAKAAEFHDVVFTLSTISTSSIEEVAKTAPNAVKWFQLYIYNDRKLTLQLTKRAEKAGFKALVLTVDAPYFGIRLADVRNKFTLPSHLRLANFTEELATSVTSTTEGYSASGINDYVNRLFDASLEWHDIEWLKSVTTLPIVLKGILTPEDAIIGADLGVSGIWVSNHGARQVDTTPASIEALPEIVKAVGHRVEIYMDGGVREGTDVFKALALGAKMVFFGRPAIWGLANGGEEGVKRVLEIIKKEFDSVMGLTGCSTVKDIQRDMVVHKNYYSKM</sequence>
<comment type="catalytic activity">
    <reaction evidence="5">
        <text>a (2S)-2-hydroxycarboxylate + O2 = a 2-oxocarboxylate + H2O2</text>
        <dbReference type="Rhea" id="RHEA:16789"/>
        <dbReference type="ChEBI" id="CHEBI:15379"/>
        <dbReference type="ChEBI" id="CHEBI:16240"/>
        <dbReference type="ChEBI" id="CHEBI:35179"/>
        <dbReference type="ChEBI" id="CHEBI:58123"/>
        <dbReference type="EC" id="1.1.3.15"/>
    </reaction>
    <physiologicalReaction direction="left-to-right" evidence="5">
        <dbReference type="Rhea" id="RHEA:16790"/>
    </physiologicalReaction>
</comment>
<feature type="binding site" evidence="8">
    <location>
        <position position="107"/>
    </location>
    <ligand>
        <name>FMN</name>
        <dbReference type="ChEBI" id="CHEBI:58210"/>
    </ligand>
</feature>
<comment type="cofactor">
    <cofactor evidence="1">
        <name>FMN</name>
        <dbReference type="ChEBI" id="CHEBI:58210"/>
    </cofactor>
</comment>
<dbReference type="Gene3D" id="3.20.20.70">
    <property type="entry name" value="Aldolase class I"/>
    <property type="match status" value="1"/>
</dbReference>
<evidence type="ECO:0000256" key="1">
    <source>
        <dbReference type="ARBA" id="ARBA00001917"/>
    </source>
</evidence>
<dbReference type="CDD" id="cd02809">
    <property type="entry name" value="alpha_hydroxyacid_oxid_FMN"/>
    <property type="match status" value="1"/>
</dbReference>
<name>A0A1W4WMI5_AGRPL</name>
<dbReference type="InterPro" id="IPR000262">
    <property type="entry name" value="FMN-dep_DH"/>
</dbReference>
<dbReference type="Proteomes" id="UP000192223">
    <property type="component" value="Unplaced"/>
</dbReference>
<dbReference type="InterPro" id="IPR013785">
    <property type="entry name" value="Aldolase_TIM"/>
</dbReference>
<reference evidence="11" key="1">
    <citation type="submission" date="2025-08" db="UniProtKB">
        <authorList>
            <consortium name="RefSeq"/>
        </authorList>
    </citation>
    <scope>IDENTIFICATION</scope>
    <source>
        <tissue evidence="11">Entire body</tissue>
    </source>
</reference>
<feature type="binding site" evidence="8">
    <location>
        <position position="166"/>
    </location>
    <ligand>
        <name>glyoxylate</name>
        <dbReference type="ChEBI" id="CHEBI:36655"/>
    </ligand>
</feature>
<feature type="binding site" evidence="8">
    <location>
        <position position="25"/>
    </location>
    <ligand>
        <name>glyoxylate</name>
        <dbReference type="ChEBI" id="CHEBI:36655"/>
    </ligand>
</feature>
<evidence type="ECO:0000256" key="8">
    <source>
        <dbReference type="PIRSR" id="PIRSR000138-2"/>
    </source>
</evidence>
<feature type="binding site" evidence="8">
    <location>
        <position position="157"/>
    </location>
    <ligand>
        <name>FMN</name>
        <dbReference type="ChEBI" id="CHEBI:58210"/>
    </ligand>
</feature>
<dbReference type="AlphaFoldDB" id="A0A1W4WMI5"/>